<keyword evidence="2" id="KW-0472">Membrane</keyword>
<protein>
    <submittedName>
        <fullName evidence="4">Uncharacterized protein</fullName>
    </submittedName>
</protein>
<feature type="signal peptide" evidence="3">
    <location>
        <begin position="1"/>
        <end position="15"/>
    </location>
</feature>
<feature type="compositionally biased region" description="Basic and acidic residues" evidence="1">
    <location>
        <begin position="505"/>
        <end position="517"/>
    </location>
</feature>
<keyword evidence="5" id="KW-1185">Reference proteome</keyword>
<evidence type="ECO:0000256" key="1">
    <source>
        <dbReference type="SAM" id="MobiDB-lite"/>
    </source>
</evidence>
<evidence type="ECO:0000313" key="5">
    <source>
        <dbReference type="Proteomes" id="UP001516464"/>
    </source>
</evidence>
<feature type="region of interest" description="Disordered" evidence="1">
    <location>
        <begin position="488"/>
        <end position="519"/>
    </location>
</feature>
<dbReference type="Proteomes" id="UP001516464">
    <property type="component" value="Unassembled WGS sequence"/>
</dbReference>
<sequence length="554" mass="64071">MKVMIFFLFSIVCGSQPNTESASGNPHSTSGDENNHSILCSFGFSSHSNAFKTISNCDISTKLSENFIRNINNYDEVSNSIISFIPADQLNTGNLNPEFNFKFCKNSIILKLIANEFTDMNLSYIYFTVSIFSALFDKNSPSSFDLSNDRLFYTSFCICEFLKNFLKYKIKVTQKLNDNKIFQEENDIAPFIIAHIFNKIALNEIDNTNINELGNLLSNEFKYLYGFTYFKFDSGYLTGEKNRIKSIMGTIASYIIDNSYKSEYLNVYNWESLFEEPGKYSYIIKYINEYIKCSTNVTIPPRLYILNIDPDTKAELQWIFDDTKEYEFTSKLYDILFIICWKLNNVNFKDEMYECIPSRREVNTDARMDFKIMVINLIPSLCYNYNIANINDFFERLSYNPVYNADYFRIEFDNFYHTIKDKDSKIISFYNEYIKDKISGKQRNLNNTKRSISIQTTTTPTYKISVASNTDKPRTPVTKVSIRSVSVKPKNANSNTKSDSNNSSHKPETNVDEKNGDNKTSNKLLESPLIISGIFMSCLIFIVIISCLVKWFTG</sequence>
<evidence type="ECO:0000313" key="4">
    <source>
        <dbReference type="EMBL" id="KAF7684158.1"/>
    </source>
</evidence>
<reference evidence="4 5" key="1">
    <citation type="submission" date="2019-01" db="EMBL/GenBank/DDBJ databases">
        <title>Genomes sequencing and comparative genomics of infectious freshwater microsporidia, Cucumispora dikerogammari and Thelohania contejeani.</title>
        <authorList>
            <person name="Cormier A."/>
            <person name="Giraud I."/>
            <person name="Wattier R."/>
            <person name="Teixeira M."/>
            <person name="Grandjean F."/>
            <person name="Rigaud T."/>
            <person name="Cordaux R."/>
        </authorList>
    </citation>
    <scope>NUCLEOTIDE SEQUENCE [LARGE SCALE GENOMIC DNA]</scope>
    <source>
        <strain evidence="4">T1</strain>
        <tissue evidence="4">Spores</tissue>
    </source>
</reference>
<evidence type="ECO:0000256" key="3">
    <source>
        <dbReference type="SAM" id="SignalP"/>
    </source>
</evidence>
<accession>A0ABQ7I120</accession>
<comment type="caution">
    <text evidence="4">The sequence shown here is derived from an EMBL/GenBank/DDBJ whole genome shotgun (WGS) entry which is preliminary data.</text>
</comment>
<evidence type="ECO:0000256" key="2">
    <source>
        <dbReference type="SAM" id="Phobius"/>
    </source>
</evidence>
<keyword evidence="2" id="KW-0812">Transmembrane</keyword>
<keyword evidence="2" id="KW-1133">Transmembrane helix</keyword>
<name>A0ABQ7I120_9MICR</name>
<gene>
    <name evidence="4" type="ORF">TCON_0644</name>
</gene>
<proteinExistence type="predicted"/>
<dbReference type="EMBL" id="SBIQ01000026">
    <property type="protein sequence ID" value="KAF7684158.1"/>
    <property type="molecule type" value="Genomic_DNA"/>
</dbReference>
<feature type="transmembrane region" description="Helical" evidence="2">
    <location>
        <begin position="529"/>
        <end position="552"/>
    </location>
</feature>
<feature type="compositionally biased region" description="Low complexity" evidence="1">
    <location>
        <begin position="491"/>
        <end position="504"/>
    </location>
</feature>
<organism evidence="4 5">
    <name type="scientific">Astathelohania contejeani</name>
    <dbReference type="NCBI Taxonomy" id="164912"/>
    <lineage>
        <taxon>Eukaryota</taxon>
        <taxon>Fungi</taxon>
        <taxon>Fungi incertae sedis</taxon>
        <taxon>Microsporidia</taxon>
        <taxon>Astathelohaniidae</taxon>
        <taxon>Astathelohania</taxon>
    </lineage>
</organism>
<feature type="chain" id="PRO_5046102942" evidence="3">
    <location>
        <begin position="16"/>
        <end position="554"/>
    </location>
</feature>
<keyword evidence="3" id="KW-0732">Signal</keyword>